<name>A0A078MVQ6_9MICC</name>
<sequence length="307" mass="32695">MLALHTPDGRPAPLPLAPDTALGWRVLAEDTRWCLGWWSVTDVERRRHHPCPGQRPAENGYACAQCADRDEVRPQHDSHRSGRMGAGLRRYLAQPHWLYVATFADGTTKIGTASDTSRHHRLVEQGALHARYVARTRDGLVVRVLEDAVSAALGLPQAVRSAAKASALAAFPSPGRLTAADGQGGVLEADGGLAGVNAQAADRVRSVLGDVAVDGFAVADRCWERPPAFEQFLAGLPAPVYPLDPAAGEHGVRVLAVLGPTLLAAVPPAGERFLIDLARLRGRRLQLGGYSAALPARQPTLFEAPGL</sequence>
<organism evidence="1">
    <name type="scientific">Arthrobacter saudimassiliensis</name>
    <dbReference type="NCBI Taxonomy" id="1461584"/>
    <lineage>
        <taxon>Bacteria</taxon>
        <taxon>Bacillati</taxon>
        <taxon>Actinomycetota</taxon>
        <taxon>Actinomycetes</taxon>
        <taxon>Micrococcales</taxon>
        <taxon>Micrococcaceae</taxon>
        <taxon>Arthrobacter</taxon>
    </lineage>
</organism>
<gene>
    <name evidence="1" type="ORF">BN1051_02296</name>
</gene>
<dbReference type="PATRIC" id="fig|1461584.3.peg.2273"/>
<proteinExistence type="predicted"/>
<evidence type="ECO:0008006" key="2">
    <source>
        <dbReference type="Google" id="ProtNLM"/>
    </source>
</evidence>
<evidence type="ECO:0000313" key="1">
    <source>
        <dbReference type="EMBL" id="CEA08936.1"/>
    </source>
</evidence>
<accession>A0A078MVQ6</accession>
<dbReference type="AlphaFoldDB" id="A0A078MVQ6"/>
<dbReference type="EMBL" id="LN483071">
    <property type="protein sequence ID" value="CEA08936.1"/>
    <property type="molecule type" value="Genomic_DNA"/>
</dbReference>
<reference evidence="1" key="1">
    <citation type="submission" date="2014-07" db="EMBL/GenBank/DDBJ databases">
        <authorList>
            <person name="Urmite Genomes Urmite Genomes"/>
        </authorList>
    </citation>
    <scope>NUCLEOTIDE SEQUENCE</scope>
    <source>
        <strain evidence="1">11W110_air</strain>
    </source>
</reference>
<protein>
    <recommendedName>
        <fullName evidence="2">DUF2797 domain-containing protein</fullName>
    </recommendedName>
</protein>